<keyword evidence="7" id="KW-1185">Reference proteome</keyword>
<evidence type="ECO:0000256" key="5">
    <source>
        <dbReference type="ARBA" id="ARBA00023136"/>
    </source>
</evidence>
<dbReference type="PANTHER" id="PTHR43520:SF22">
    <property type="entry name" value="COPPER-TRANSPORTING ATPASE PAA1, CHLOROPLASTIC"/>
    <property type="match status" value="1"/>
</dbReference>
<dbReference type="EMBL" id="MU072404">
    <property type="protein sequence ID" value="KAF5825601.1"/>
    <property type="molecule type" value="Genomic_DNA"/>
</dbReference>
<dbReference type="PANTHER" id="PTHR43520">
    <property type="entry name" value="ATP7, ISOFORM B"/>
    <property type="match status" value="1"/>
</dbReference>
<evidence type="ECO:0000313" key="7">
    <source>
        <dbReference type="Proteomes" id="UP000815325"/>
    </source>
</evidence>
<dbReference type="Proteomes" id="UP000815325">
    <property type="component" value="Unassembled WGS sequence"/>
</dbReference>
<comment type="subcellular location">
    <subcellularLocation>
        <location evidence="1">Membrane</location>
    </subcellularLocation>
</comment>
<dbReference type="Gene3D" id="3.40.1110.10">
    <property type="entry name" value="Calcium-transporting ATPase, cytoplasmic domain N"/>
    <property type="match status" value="1"/>
</dbReference>
<evidence type="ECO:0000256" key="2">
    <source>
        <dbReference type="ARBA" id="ARBA00022692"/>
    </source>
</evidence>
<organism evidence="6 7">
    <name type="scientific">Dunaliella salina</name>
    <name type="common">Green alga</name>
    <name type="synonym">Protococcus salinus</name>
    <dbReference type="NCBI Taxonomy" id="3046"/>
    <lineage>
        <taxon>Eukaryota</taxon>
        <taxon>Viridiplantae</taxon>
        <taxon>Chlorophyta</taxon>
        <taxon>core chlorophytes</taxon>
        <taxon>Chlorophyceae</taxon>
        <taxon>CS clade</taxon>
        <taxon>Chlamydomonadales</taxon>
        <taxon>Dunaliellaceae</taxon>
        <taxon>Dunaliella</taxon>
    </lineage>
</organism>
<comment type="caution">
    <text evidence="6">The sequence shown here is derived from an EMBL/GenBank/DDBJ whole genome shotgun (WGS) entry which is preliminary data.</text>
</comment>
<dbReference type="InterPro" id="IPR018303">
    <property type="entry name" value="ATPase_P-typ_P_site"/>
</dbReference>
<dbReference type="InterPro" id="IPR023299">
    <property type="entry name" value="ATPase_P-typ_cyto_dom_N"/>
</dbReference>
<keyword evidence="2" id="KW-0812">Transmembrane</keyword>
<dbReference type="SUPFAM" id="SSF81660">
    <property type="entry name" value="Metal cation-transporting ATPase, ATP-binding domain N"/>
    <property type="match status" value="1"/>
</dbReference>
<sequence>MVTACPCALGLATPTAVLVGTGLGARRGMLIRGGDILEAASQVDTVVFDKTGTLTLGKPQVTGVLALDPASMPSEQVLHLAAKVEASTTHPVAQAIVLAARHFFLLQQSCPHRRVHLCNLK</sequence>
<protein>
    <submittedName>
        <fullName evidence="6">Heavy metal ATPase</fullName>
    </submittedName>
</protein>
<name>A0ABQ7FSX2_DUNSA</name>
<accession>A0ABQ7FSX2</accession>
<gene>
    <name evidence="6" type="ORF">DUNSADRAFT_8162</name>
</gene>
<dbReference type="Pfam" id="PF00702">
    <property type="entry name" value="Hydrolase"/>
    <property type="match status" value="1"/>
</dbReference>
<proteinExistence type="predicted"/>
<evidence type="ECO:0000256" key="4">
    <source>
        <dbReference type="ARBA" id="ARBA00022989"/>
    </source>
</evidence>
<dbReference type="PROSITE" id="PS00154">
    <property type="entry name" value="ATPASE_E1_E2"/>
    <property type="match status" value="1"/>
</dbReference>
<keyword evidence="4" id="KW-1133">Transmembrane helix</keyword>
<keyword evidence="3" id="KW-1278">Translocase</keyword>
<evidence type="ECO:0000256" key="1">
    <source>
        <dbReference type="ARBA" id="ARBA00004370"/>
    </source>
</evidence>
<dbReference type="Gene3D" id="1.20.1110.10">
    <property type="entry name" value="Calcium-transporting ATPase, transmembrane domain"/>
    <property type="match status" value="1"/>
</dbReference>
<keyword evidence="5" id="KW-0472">Membrane</keyword>
<reference evidence="6" key="1">
    <citation type="submission" date="2017-08" db="EMBL/GenBank/DDBJ databases">
        <authorList>
            <person name="Polle J.E."/>
            <person name="Barry K."/>
            <person name="Cushman J."/>
            <person name="Schmutz J."/>
            <person name="Tran D."/>
            <person name="Hathwaick L.T."/>
            <person name="Yim W.C."/>
            <person name="Jenkins J."/>
            <person name="Mckie-Krisberg Z.M."/>
            <person name="Prochnik S."/>
            <person name="Lindquist E."/>
            <person name="Dockter R.B."/>
            <person name="Adam C."/>
            <person name="Molina H."/>
            <person name="Bunkerborg J."/>
            <person name="Jin E."/>
            <person name="Buchheim M."/>
            <person name="Magnuson J."/>
        </authorList>
    </citation>
    <scope>NUCLEOTIDE SEQUENCE</scope>
    <source>
        <strain evidence="6">CCAP 19/18</strain>
    </source>
</reference>
<evidence type="ECO:0000256" key="3">
    <source>
        <dbReference type="ARBA" id="ARBA00022967"/>
    </source>
</evidence>
<evidence type="ECO:0000313" key="6">
    <source>
        <dbReference type="EMBL" id="KAF5825601.1"/>
    </source>
</evidence>